<dbReference type="PANTHER" id="PTHR30118:SF7">
    <property type="entry name" value="TRANSCRIPTIONAL REGULATOR LYSR FAMILY"/>
    <property type="match status" value="1"/>
</dbReference>
<dbReference type="InterPro" id="IPR000847">
    <property type="entry name" value="LysR_HTH_N"/>
</dbReference>
<protein>
    <submittedName>
        <fullName evidence="6">Transcriptional regulator</fullName>
    </submittedName>
</protein>
<dbReference type="InterPro" id="IPR036390">
    <property type="entry name" value="WH_DNA-bd_sf"/>
</dbReference>
<evidence type="ECO:0000256" key="3">
    <source>
        <dbReference type="ARBA" id="ARBA00023125"/>
    </source>
</evidence>
<keyword evidence="7" id="KW-1185">Reference proteome</keyword>
<dbReference type="InterPro" id="IPR036388">
    <property type="entry name" value="WH-like_DNA-bd_sf"/>
</dbReference>
<dbReference type="SUPFAM" id="SSF46785">
    <property type="entry name" value="Winged helix' DNA-binding domain"/>
    <property type="match status" value="1"/>
</dbReference>
<dbReference type="InterPro" id="IPR005119">
    <property type="entry name" value="LysR_subst-bd"/>
</dbReference>
<dbReference type="AlphaFoldDB" id="L8JGD6"/>
<dbReference type="PRINTS" id="PR00039">
    <property type="entry name" value="HTHLYSR"/>
</dbReference>
<evidence type="ECO:0000313" key="6">
    <source>
        <dbReference type="EMBL" id="ELR66579.1"/>
    </source>
</evidence>
<dbReference type="Proteomes" id="UP000011134">
    <property type="component" value="Unassembled WGS sequence"/>
</dbReference>
<dbReference type="InterPro" id="IPR050389">
    <property type="entry name" value="LysR-type_TF"/>
</dbReference>
<evidence type="ECO:0000256" key="1">
    <source>
        <dbReference type="ARBA" id="ARBA00009437"/>
    </source>
</evidence>
<dbReference type="OrthoDB" id="8893795at2"/>
<proteinExistence type="inferred from homology"/>
<dbReference type="PANTHER" id="PTHR30118">
    <property type="entry name" value="HTH-TYPE TRANSCRIPTIONAL REGULATOR LEUO-RELATED"/>
    <property type="match status" value="1"/>
</dbReference>
<dbReference type="Pfam" id="PF03466">
    <property type="entry name" value="LysR_substrate"/>
    <property type="match status" value="1"/>
</dbReference>
<dbReference type="PROSITE" id="PS50931">
    <property type="entry name" value="HTH_LYSR"/>
    <property type="match status" value="1"/>
</dbReference>
<organism evidence="6 7">
    <name type="scientific">Photobacterium marinum</name>
    <dbReference type="NCBI Taxonomy" id="1056511"/>
    <lineage>
        <taxon>Bacteria</taxon>
        <taxon>Pseudomonadati</taxon>
        <taxon>Pseudomonadota</taxon>
        <taxon>Gammaproteobacteria</taxon>
        <taxon>Vibrionales</taxon>
        <taxon>Vibrionaceae</taxon>
        <taxon>Photobacterium</taxon>
    </lineage>
</organism>
<name>L8JGD6_9GAMM</name>
<dbReference type="EMBL" id="AMZO01000006">
    <property type="protein sequence ID" value="ELR66579.1"/>
    <property type="molecule type" value="Genomic_DNA"/>
</dbReference>
<dbReference type="Gene3D" id="1.10.10.10">
    <property type="entry name" value="Winged helix-like DNA-binding domain superfamily/Winged helix DNA-binding domain"/>
    <property type="match status" value="1"/>
</dbReference>
<reference evidence="6 7" key="1">
    <citation type="submission" date="2012-12" db="EMBL/GenBank/DDBJ databases">
        <title>Genome Assembly of Photobacterium sp. AK15.</title>
        <authorList>
            <person name="Khatri I."/>
            <person name="Vaidya B."/>
            <person name="Srinivas T.N.R."/>
            <person name="Subramanian S."/>
            <person name="Pinnaka A."/>
        </authorList>
    </citation>
    <scope>NUCLEOTIDE SEQUENCE [LARGE SCALE GENOMIC DNA]</scope>
    <source>
        <strain evidence="6 7">AK15</strain>
    </source>
</reference>
<keyword evidence="3" id="KW-0238">DNA-binding</keyword>
<comment type="similarity">
    <text evidence="1">Belongs to the LysR transcriptional regulatory family.</text>
</comment>
<evidence type="ECO:0000313" key="7">
    <source>
        <dbReference type="Proteomes" id="UP000011134"/>
    </source>
</evidence>
<dbReference type="Gene3D" id="3.40.190.10">
    <property type="entry name" value="Periplasmic binding protein-like II"/>
    <property type="match status" value="2"/>
</dbReference>
<feature type="domain" description="HTH lysR-type" evidence="5">
    <location>
        <begin position="4"/>
        <end position="61"/>
    </location>
</feature>
<dbReference type="GO" id="GO:0003700">
    <property type="term" value="F:DNA-binding transcription factor activity"/>
    <property type="evidence" value="ECO:0007669"/>
    <property type="project" value="InterPro"/>
</dbReference>
<keyword evidence="4" id="KW-0804">Transcription</keyword>
<dbReference type="SUPFAM" id="SSF53850">
    <property type="entry name" value="Periplasmic binding protein-like II"/>
    <property type="match status" value="1"/>
</dbReference>
<dbReference type="RefSeq" id="WP_007463343.1">
    <property type="nucleotide sequence ID" value="NZ_AMZO01000006.1"/>
</dbReference>
<dbReference type="Pfam" id="PF00126">
    <property type="entry name" value="HTH_1"/>
    <property type="match status" value="1"/>
</dbReference>
<evidence type="ECO:0000256" key="2">
    <source>
        <dbReference type="ARBA" id="ARBA00023015"/>
    </source>
</evidence>
<evidence type="ECO:0000256" key="4">
    <source>
        <dbReference type="ARBA" id="ARBA00023163"/>
    </source>
</evidence>
<dbReference type="GO" id="GO:0003677">
    <property type="term" value="F:DNA binding"/>
    <property type="evidence" value="ECO:0007669"/>
    <property type="project" value="UniProtKB-KW"/>
</dbReference>
<dbReference type="CDD" id="cd08417">
    <property type="entry name" value="PBP2_Nitroaromatics_like"/>
    <property type="match status" value="1"/>
</dbReference>
<sequence length="310" mass="36100">MNHFDYNLLKVLEVLLEEQSVTAAASRLYLSQSAVSKQLAKLRETFDDPLFERTAHGLRPTPRAKQLAPELHQILQQLEQFTRPEAFEPAQSTREFRIHLVETAYSLTYPFFMPSMLSQAPHVSLNSQTWNHESKEKLLKCEIDMAICSREWDERSPLHVKNISQDLNYVELVRDYPVCLFRKDHPLLQEEWNLAAFLKYRHLQVTFGGIDRWLLDEVLALDGLCRDIAVNMTDFYSAMSLCERCDLILSAPARYAVKMTKHFDLITRDVPVDVVPGNYVLLWHNHFEHDPGHRWLRELIIGNVNGEVRS</sequence>
<gene>
    <name evidence="6" type="ORF">C942_04277</name>
</gene>
<dbReference type="PATRIC" id="fig|1056511.3.peg.1106"/>
<comment type="caution">
    <text evidence="6">The sequence shown here is derived from an EMBL/GenBank/DDBJ whole genome shotgun (WGS) entry which is preliminary data.</text>
</comment>
<evidence type="ECO:0000259" key="5">
    <source>
        <dbReference type="PROSITE" id="PS50931"/>
    </source>
</evidence>
<accession>L8JGD6</accession>
<keyword evidence="2" id="KW-0805">Transcription regulation</keyword>
<dbReference type="InterPro" id="IPR037402">
    <property type="entry name" value="YidZ_PBP2"/>
</dbReference>